<dbReference type="InterPro" id="IPR027231">
    <property type="entry name" value="Semaphorin"/>
</dbReference>
<dbReference type="GO" id="GO:0005886">
    <property type="term" value="C:plasma membrane"/>
    <property type="evidence" value="ECO:0007669"/>
    <property type="project" value="TreeGrafter"/>
</dbReference>
<feature type="domain" description="Ig-like" evidence="10">
    <location>
        <begin position="602"/>
        <end position="674"/>
    </location>
</feature>
<sequence length="771" mass="87457">MISLTFCRCCCFTTNVVLVAWVVLLTVENSTPWKQWVPRLRLSYQDLLRSNSSQLLLDSEDELALQTLLVDEKRAWLMAGAKDHIFLLNLDSPNKEPQKIFWPAPREQMEHCRLAGKNPKMECANFIRFLQHFNSTHVFACGTGSYQPICAFIYLRGGVEEPVVPAMQLVTSSIESGRGKCPYSPHEPFTGLLIDGEFYSGTSVDFMGSSAAFFRTQLDRVDQNYIRTEQNQDYWLNEPVFIGAYAIPDTYNHDDDKVYFFFRETAVEAGQWERRRIYTRVARVCKNDVGGKHSLINRWSTFLKARLVCSIPGLQGTETHFDQLEDVFLLHTRNAQNPLVYGLFTVSSGIFSGSAVCVYSLAAIRAAFNGPFAHKEGLDYQWVEFKGRIPYPRPGTCPSETYDPLLQSTKDFPDEVIGFMRTHHLMWDPVYPLHWKPVLMRANVVFQIKQMLVDRVETEAGPVDVLFLGTDDGKVLKVGIAGIGGQDPQEISLEEISVSKMSSAILDMQFSLKRQEVFVSTTNGLVQLSLYRCEHYGKTCTECCLARDPYCTWDGRSCRPYLLTKKRRAQCQNVLEANPISQCQDTAKGISMAEEKVVFGVQNNSTFLECLPRSPQTAIRWLVQHSNAPVLEEIGSMGRFSILEQGLLINQLTQEDAGLYQCQGTEHSFSQTLTYYSLRIIGHQAMEAFTTRRSKSTEAAGGPHGTIPASELQLHYKGYSWAMGAPGTNLDELCDALQRRKRRRQKGWSPKWQQHPLESKRGRVRRQPGPL</sequence>
<dbReference type="PANTHER" id="PTHR11036">
    <property type="entry name" value="SEMAPHORIN"/>
    <property type="match status" value="1"/>
</dbReference>
<evidence type="ECO:0000259" key="11">
    <source>
        <dbReference type="PROSITE" id="PS51004"/>
    </source>
</evidence>
<keyword evidence="3" id="KW-0964">Secreted</keyword>
<dbReference type="GO" id="GO:0030215">
    <property type="term" value="F:semaphorin receptor binding"/>
    <property type="evidence" value="ECO:0007669"/>
    <property type="project" value="InterPro"/>
</dbReference>
<dbReference type="FunFam" id="2.130.10.10:FF:000015">
    <property type="entry name" value="Semaphorin 3B"/>
    <property type="match status" value="1"/>
</dbReference>
<dbReference type="GO" id="GO:0007411">
    <property type="term" value="P:axon guidance"/>
    <property type="evidence" value="ECO:0007669"/>
    <property type="project" value="TreeGrafter"/>
</dbReference>
<proteinExistence type="inferred from homology"/>
<evidence type="ECO:0000313" key="13">
    <source>
        <dbReference type="Proteomes" id="UP001178461"/>
    </source>
</evidence>
<dbReference type="GO" id="GO:0001755">
    <property type="term" value="P:neural crest cell migration"/>
    <property type="evidence" value="ECO:0007669"/>
    <property type="project" value="TreeGrafter"/>
</dbReference>
<dbReference type="InterPro" id="IPR013783">
    <property type="entry name" value="Ig-like_fold"/>
</dbReference>
<dbReference type="InterPro" id="IPR016201">
    <property type="entry name" value="PSI"/>
</dbReference>
<reference evidence="12" key="1">
    <citation type="submission" date="2022-12" db="EMBL/GenBank/DDBJ databases">
        <authorList>
            <person name="Alioto T."/>
            <person name="Alioto T."/>
            <person name="Gomez Garrido J."/>
        </authorList>
    </citation>
    <scope>NUCLEOTIDE SEQUENCE</scope>
</reference>
<feature type="region of interest" description="Disordered" evidence="9">
    <location>
        <begin position="742"/>
        <end position="771"/>
    </location>
</feature>
<feature type="domain" description="Sema" evidence="11">
    <location>
        <begin position="39"/>
        <end position="530"/>
    </location>
</feature>
<dbReference type="Gene3D" id="2.130.10.10">
    <property type="entry name" value="YVTN repeat-like/Quinoprotein amine dehydrogenase"/>
    <property type="match status" value="1"/>
</dbReference>
<accession>A0AA35JW16</accession>
<dbReference type="PROSITE" id="PS51004">
    <property type="entry name" value="SEMA"/>
    <property type="match status" value="1"/>
</dbReference>
<dbReference type="EMBL" id="OX395127">
    <property type="protein sequence ID" value="CAI5767075.1"/>
    <property type="molecule type" value="Genomic_DNA"/>
</dbReference>
<dbReference type="SUPFAM" id="SSF101912">
    <property type="entry name" value="Sema domain"/>
    <property type="match status" value="1"/>
</dbReference>
<dbReference type="SUPFAM" id="SSF48726">
    <property type="entry name" value="Immunoglobulin"/>
    <property type="match status" value="1"/>
</dbReference>
<dbReference type="InterPro" id="IPR001627">
    <property type="entry name" value="Semap_dom"/>
</dbReference>
<dbReference type="Gene3D" id="3.30.1680.10">
    <property type="entry name" value="ligand-binding face of the semaphorins, domain 2"/>
    <property type="match status" value="1"/>
</dbReference>
<dbReference type="GO" id="GO:0030335">
    <property type="term" value="P:positive regulation of cell migration"/>
    <property type="evidence" value="ECO:0007669"/>
    <property type="project" value="TreeGrafter"/>
</dbReference>
<dbReference type="AlphaFoldDB" id="A0AA35JW16"/>
<keyword evidence="13" id="KW-1185">Reference proteome</keyword>
<dbReference type="GO" id="GO:0071526">
    <property type="term" value="P:semaphorin-plexin signaling pathway"/>
    <property type="evidence" value="ECO:0007669"/>
    <property type="project" value="TreeGrafter"/>
</dbReference>
<dbReference type="GO" id="GO:0005576">
    <property type="term" value="C:extracellular region"/>
    <property type="evidence" value="ECO:0007669"/>
    <property type="project" value="UniProtKB-SubCell"/>
</dbReference>
<evidence type="ECO:0000256" key="4">
    <source>
        <dbReference type="ARBA" id="ARBA00022729"/>
    </source>
</evidence>
<dbReference type="Pfam" id="PF01403">
    <property type="entry name" value="Sema"/>
    <property type="match status" value="1"/>
</dbReference>
<dbReference type="InterPro" id="IPR007110">
    <property type="entry name" value="Ig-like_dom"/>
</dbReference>
<dbReference type="SMART" id="SM00423">
    <property type="entry name" value="PSI"/>
    <property type="match status" value="1"/>
</dbReference>
<evidence type="ECO:0000256" key="1">
    <source>
        <dbReference type="ARBA" id="ARBA00004613"/>
    </source>
</evidence>
<keyword evidence="7" id="KW-0393">Immunoglobulin domain</keyword>
<dbReference type="SUPFAM" id="SSF103575">
    <property type="entry name" value="Plexin repeat"/>
    <property type="match status" value="1"/>
</dbReference>
<evidence type="ECO:0000313" key="12">
    <source>
        <dbReference type="EMBL" id="CAI5767075.1"/>
    </source>
</evidence>
<evidence type="ECO:0000256" key="3">
    <source>
        <dbReference type="ARBA" id="ARBA00022525"/>
    </source>
</evidence>
<dbReference type="InterPro" id="IPR036352">
    <property type="entry name" value="Semap_dom_sf"/>
</dbReference>
<dbReference type="CDD" id="cd05871">
    <property type="entry name" value="Ig_Sema3"/>
    <property type="match status" value="1"/>
</dbReference>
<dbReference type="PANTHER" id="PTHR11036:SF69">
    <property type="entry name" value="SEMA DOMAIN-CONTAINING PROTEIN"/>
    <property type="match status" value="1"/>
</dbReference>
<dbReference type="FunFam" id="2.60.40.10:FF:000030">
    <property type="entry name" value="Semaphorin 3F like"/>
    <property type="match status" value="1"/>
</dbReference>
<evidence type="ECO:0000256" key="9">
    <source>
        <dbReference type="SAM" id="MobiDB-lite"/>
    </source>
</evidence>
<keyword evidence="4" id="KW-0732">Signal</keyword>
<comment type="caution">
    <text evidence="8">Lacks conserved residue(s) required for the propagation of feature annotation.</text>
</comment>
<dbReference type="Proteomes" id="UP001178461">
    <property type="component" value="Chromosome 2"/>
</dbReference>
<evidence type="ECO:0000256" key="2">
    <source>
        <dbReference type="ARBA" id="ARBA00009492"/>
    </source>
</evidence>
<gene>
    <name evidence="12" type="ORF">PODLI_1B040092</name>
</gene>
<evidence type="ECO:0000256" key="5">
    <source>
        <dbReference type="ARBA" id="ARBA00023157"/>
    </source>
</evidence>
<comment type="similarity">
    <text evidence="2">Belongs to the semaphorin family.</text>
</comment>
<dbReference type="PROSITE" id="PS50835">
    <property type="entry name" value="IG_LIKE"/>
    <property type="match status" value="1"/>
</dbReference>
<name>A0AA35JW16_9SAUR</name>
<dbReference type="InterPro" id="IPR036179">
    <property type="entry name" value="Ig-like_dom_sf"/>
</dbReference>
<dbReference type="Gene3D" id="2.60.40.10">
    <property type="entry name" value="Immunoglobulins"/>
    <property type="match status" value="1"/>
</dbReference>
<protein>
    <submittedName>
        <fullName evidence="12">Semaphorin-3D-like isoform X1</fullName>
    </submittedName>
</protein>
<organism evidence="12 13">
    <name type="scientific">Podarcis lilfordi</name>
    <name type="common">Lilford's wall lizard</name>
    <dbReference type="NCBI Taxonomy" id="74358"/>
    <lineage>
        <taxon>Eukaryota</taxon>
        <taxon>Metazoa</taxon>
        <taxon>Chordata</taxon>
        <taxon>Craniata</taxon>
        <taxon>Vertebrata</taxon>
        <taxon>Euteleostomi</taxon>
        <taxon>Lepidosauria</taxon>
        <taxon>Squamata</taxon>
        <taxon>Bifurcata</taxon>
        <taxon>Unidentata</taxon>
        <taxon>Episquamata</taxon>
        <taxon>Laterata</taxon>
        <taxon>Lacertibaenia</taxon>
        <taxon>Lacertidae</taxon>
        <taxon>Podarcis</taxon>
    </lineage>
</organism>
<evidence type="ECO:0000256" key="7">
    <source>
        <dbReference type="ARBA" id="ARBA00023319"/>
    </source>
</evidence>
<evidence type="ECO:0000256" key="8">
    <source>
        <dbReference type="PROSITE-ProRule" id="PRU00352"/>
    </source>
</evidence>
<comment type="subcellular location">
    <subcellularLocation>
        <location evidence="1">Secreted</location>
    </subcellularLocation>
</comment>
<dbReference type="InterPro" id="IPR015943">
    <property type="entry name" value="WD40/YVTN_repeat-like_dom_sf"/>
</dbReference>
<feature type="compositionally biased region" description="Basic residues" evidence="9">
    <location>
        <begin position="762"/>
        <end position="771"/>
    </location>
</feature>
<evidence type="ECO:0000259" key="10">
    <source>
        <dbReference type="PROSITE" id="PS50835"/>
    </source>
</evidence>
<keyword evidence="6" id="KW-0325">Glycoprotein</keyword>
<keyword evidence="5" id="KW-1015">Disulfide bond</keyword>
<dbReference type="SMART" id="SM00630">
    <property type="entry name" value="Sema"/>
    <property type="match status" value="1"/>
</dbReference>
<evidence type="ECO:0000256" key="6">
    <source>
        <dbReference type="ARBA" id="ARBA00023180"/>
    </source>
</evidence>
<dbReference type="GO" id="GO:0045499">
    <property type="term" value="F:chemorepellent activity"/>
    <property type="evidence" value="ECO:0007669"/>
    <property type="project" value="TreeGrafter"/>
</dbReference>